<dbReference type="EMBL" id="JACHXV010000006">
    <property type="protein sequence ID" value="MBB3174228.1"/>
    <property type="molecule type" value="Genomic_DNA"/>
</dbReference>
<dbReference type="RefSeq" id="WP_176623311.1">
    <property type="nucleotide sequence ID" value="NZ_JABXXQ010000101.1"/>
</dbReference>
<dbReference type="PANTHER" id="PTHR21461">
    <property type="entry name" value="GLYCOSYLTRANSFERASE FAMILY 92 PROTEIN"/>
    <property type="match status" value="1"/>
</dbReference>
<dbReference type="GO" id="GO:0016757">
    <property type="term" value="F:glycosyltransferase activity"/>
    <property type="evidence" value="ECO:0007669"/>
    <property type="project" value="TreeGrafter"/>
</dbReference>
<gene>
    <name evidence="5" type="ORF">FHR90_002064</name>
    <name evidence="6" type="ORF">HUK83_06955</name>
</gene>
<evidence type="ECO:0000256" key="3">
    <source>
        <dbReference type="ARBA" id="ARBA00022989"/>
    </source>
</evidence>
<dbReference type="Pfam" id="PF00754">
    <property type="entry name" value="F5_F8_type_C"/>
    <property type="match status" value="1"/>
</dbReference>
<organism evidence="6 8">
    <name type="scientific">Endobacter medicaginis</name>
    <dbReference type="NCBI Taxonomy" id="1181271"/>
    <lineage>
        <taxon>Bacteria</taxon>
        <taxon>Pseudomonadati</taxon>
        <taxon>Pseudomonadota</taxon>
        <taxon>Alphaproteobacteria</taxon>
        <taxon>Acetobacterales</taxon>
        <taxon>Acetobacteraceae</taxon>
        <taxon>Endobacter</taxon>
    </lineage>
</organism>
<protein>
    <submittedName>
        <fullName evidence="6">Glycosyltransferase family 2 protein</fullName>
    </submittedName>
</protein>
<evidence type="ECO:0000256" key="1">
    <source>
        <dbReference type="ARBA" id="ARBA00004167"/>
    </source>
</evidence>
<keyword evidence="6" id="KW-0808">Transferase</keyword>
<keyword evidence="3" id="KW-1133">Transmembrane helix</keyword>
<dbReference type="Pfam" id="PF13704">
    <property type="entry name" value="Glyco_tranf_2_4"/>
    <property type="match status" value="1"/>
</dbReference>
<dbReference type="InterPro" id="IPR008979">
    <property type="entry name" value="Galactose-bd-like_sf"/>
</dbReference>
<dbReference type="InterPro" id="IPR000421">
    <property type="entry name" value="FA58C"/>
</dbReference>
<comment type="caution">
    <text evidence="6">The sequence shown here is derived from an EMBL/GenBank/DDBJ whole genome shotgun (WGS) entry which is preliminary data.</text>
</comment>
<dbReference type="PANTHER" id="PTHR21461:SF69">
    <property type="entry name" value="GLYCOSYLTRANSFERASE FAMILY 92 PROTEIN"/>
    <property type="match status" value="1"/>
</dbReference>
<evidence type="ECO:0000313" key="6">
    <source>
        <dbReference type="EMBL" id="NVN30072.1"/>
    </source>
</evidence>
<dbReference type="Proteomes" id="UP000557688">
    <property type="component" value="Unassembled WGS sequence"/>
</dbReference>
<accession>A0A850NRQ6</accession>
<dbReference type="AlphaFoldDB" id="A0A850NRQ6"/>
<keyword evidence="7" id="KW-1185">Reference proteome</keyword>
<keyword evidence="3" id="KW-0472">Membrane</keyword>
<dbReference type="SUPFAM" id="SSF49785">
    <property type="entry name" value="Galactose-binding domain-like"/>
    <property type="match status" value="1"/>
</dbReference>
<reference evidence="5 7" key="2">
    <citation type="submission" date="2020-08" db="EMBL/GenBank/DDBJ databases">
        <title>Genomic Encyclopedia of Type Strains, Phase III (KMG-III): the genomes of soil and plant-associated and newly described type strains.</title>
        <authorList>
            <person name="Whitman W."/>
        </authorList>
    </citation>
    <scope>NUCLEOTIDE SEQUENCE [LARGE SCALE GENOMIC DNA]</scope>
    <source>
        <strain evidence="5 7">CECT 8088</strain>
    </source>
</reference>
<dbReference type="EMBL" id="JABXXQ010000101">
    <property type="protein sequence ID" value="NVN30072.1"/>
    <property type="molecule type" value="Genomic_DNA"/>
</dbReference>
<proteinExistence type="predicted"/>
<evidence type="ECO:0000313" key="8">
    <source>
        <dbReference type="Proteomes" id="UP000565205"/>
    </source>
</evidence>
<dbReference type="PROSITE" id="PS50022">
    <property type="entry name" value="FA58C_3"/>
    <property type="match status" value="1"/>
</dbReference>
<sequence>MTDSGTWSEAHDPQTYLTQRHASPKGVRYGFVLIACARWEEAHICEWLDYHRSIGFDHVYLYSNDDSPVTLYERLLPYLQGPEPFVTYRHYAYSGQQLAIYRDALQRFSNEAGWVMMLDIDEFLCLPGVDNIGRFVADFESRTDAIYFNWKTFGTSGFARRPAGSVLLNYTATEGIVSPFTKVLIRSSAIPYAALHDKPHVAMMHDWAEAGPELRLCNVLGDSMTHYYRQWPVDAWAYLREGDTNERIRQRAYVAHFSMKSDEDFDRRVARGLKGEFLVESMWGKLTQAERQEFHDRTNAVTDTYLRDYWQSYLDQAYAYSSFEASPWPLVSEGCQATQSSIIAPHAERRSIEQDAASVLNEAPTGRPHNHTDREVDPWWRVDLGRVVELREVRLFNRLDTALERVANIRIEYALDDIEWQTLLVKTDGEIYGGLDGTPFRVLVEGPLAVRFVRVTVLGDTYLHFDRIEIFGTDVPDDRLATQDAGRSEHKVHVVS</sequence>
<keyword evidence="2" id="KW-0812">Transmembrane</keyword>
<dbReference type="Proteomes" id="UP000565205">
    <property type="component" value="Unassembled WGS sequence"/>
</dbReference>
<comment type="subcellular location">
    <subcellularLocation>
        <location evidence="1">Membrane</location>
        <topology evidence="1">Single-pass membrane protein</topology>
    </subcellularLocation>
</comment>
<reference evidence="6 8" key="1">
    <citation type="submission" date="2020-06" db="EMBL/GenBank/DDBJ databases">
        <title>Description of novel acetic acid bacteria.</title>
        <authorList>
            <person name="Sombolestani A."/>
        </authorList>
    </citation>
    <scope>NUCLEOTIDE SEQUENCE [LARGE SCALE GENOMIC DNA]</scope>
    <source>
        <strain evidence="6 8">LMG 26838</strain>
    </source>
</reference>
<dbReference type="Gene3D" id="2.60.120.260">
    <property type="entry name" value="Galactose-binding domain-like"/>
    <property type="match status" value="1"/>
</dbReference>
<dbReference type="GO" id="GO:0005737">
    <property type="term" value="C:cytoplasm"/>
    <property type="evidence" value="ECO:0007669"/>
    <property type="project" value="TreeGrafter"/>
</dbReference>
<feature type="domain" description="F5/8 type C" evidence="4">
    <location>
        <begin position="325"/>
        <end position="473"/>
    </location>
</feature>
<evidence type="ECO:0000256" key="2">
    <source>
        <dbReference type="ARBA" id="ARBA00022692"/>
    </source>
</evidence>
<name>A0A850NRQ6_9PROT</name>
<evidence type="ECO:0000259" key="4">
    <source>
        <dbReference type="PROSITE" id="PS50022"/>
    </source>
</evidence>
<evidence type="ECO:0000313" key="5">
    <source>
        <dbReference type="EMBL" id="MBB3174228.1"/>
    </source>
</evidence>
<evidence type="ECO:0000313" key="7">
    <source>
        <dbReference type="Proteomes" id="UP000557688"/>
    </source>
</evidence>
<dbReference type="GO" id="GO:0016020">
    <property type="term" value="C:membrane"/>
    <property type="evidence" value="ECO:0007669"/>
    <property type="project" value="UniProtKB-SubCell"/>
</dbReference>